<keyword evidence="3" id="KW-0479">Metal-binding</keyword>
<dbReference type="Pfam" id="PF21349">
    <property type="entry name" value="RUBY_RBDX"/>
    <property type="match status" value="1"/>
</dbReference>
<evidence type="ECO:0000313" key="7">
    <source>
        <dbReference type="EMBL" id="ALP93083.1"/>
    </source>
</evidence>
<keyword evidence="4" id="KW-0249">Electron transport</keyword>
<proteinExistence type="predicted"/>
<keyword evidence="5" id="KW-0408">Iron</keyword>
<dbReference type="NCBIfam" id="NF045767">
    <property type="entry name" value="RuberyRbr"/>
    <property type="match status" value="1"/>
</dbReference>
<protein>
    <submittedName>
        <fullName evidence="7">Rubrerythrin</fullName>
    </submittedName>
</protein>
<keyword evidence="8" id="KW-1185">Reference proteome</keyword>
<evidence type="ECO:0000259" key="6">
    <source>
        <dbReference type="PROSITE" id="PS50905"/>
    </source>
</evidence>
<sequence length="198" mass="22346">MSIAFEKSETHRNLLRAFAGESQARNRYTFAAGLAKKQNLQVIEQVFLFTADQERAHAKVFYNYLQSLSGQNIAIDGAYPIDLYPTTLEHLRAAQHNEYQEWEHDYAGFAKIAMEEGFAEIGKTFEMIAAVEKTHGDRFGRFADLVENDGLFRSEAGVKWMCLNCGQIIDSTLAPATCPICKHPQGFFIRLGMAPFQP</sequence>
<dbReference type="Proteomes" id="UP000064844">
    <property type="component" value="Chromosome"/>
</dbReference>
<dbReference type="KEGG" id="ibu:IB211_00688c"/>
<dbReference type="SUPFAM" id="SSF57802">
    <property type="entry name" value="Rubredoxin-like"/>
    <property type="match status" value="1"/>
</dbReference>
<dbReference type="CDD" id="cd01041">
    <property type="entry name" value="Rubrerythrin"/>
    <property type="match status" value="1"/>
</dbReference>
<dbReference type="STRING" id="1297617.IB211_00688c"/>
<comment type="cofactor">
    <cofactor evidence="1">
        <name>Fe(3+)</name>
        <dbReference type="ChEBI" id="CHEBI:29034"/>
    </cofactor>
</comment>
<dbReference type="InterPro" id="IPR048574">
    <property type="entry name" value="RUBY_RBDX"/>
</dbReference>
<dbReference type="PANTHER" id="PTHR43865">
    <property type="entry name" value="RUBRERYTHRIN-RELATED"/>
    <property type="match status" value="1"/>
</dbReference>
<dbReference type="PATRIC" id="fig|1297617.4.peg.696"/>
<dbReference type="InterPro" id="IPR052364">
    <property type="entry name" value="Rubrerythrin"/>
</dbReference>
<dbReference type="Pfam" id="PF02915">
    <property type="entry name" value="Rubrerythrin"/>
    <property type="match status" value="1"/>
</dbReference>
<dbReference type="PANTHER" id="PTHR43865:SF1">
    <property type="entry name" value="RUBRERYTHRIN-RELATED"/>
    <property type="match status" value="1"/>
</dbReference>
<dbReference type="RefSeq" id="WP_033117454.1">
    <property type="nucleotide sequence ID" value="NZ_CAUFHD010000006.1"/>
</dbReference>
<evidence type="ECO:0000256" key="4">
    <source>
        <dbReference type="ARBA" id="ARBA00022982"/>
    </source>
</evidence>
<evidence type="ECO:0000256" key="2">
    <source>
        <dbReference type="ARBA" id="ARBA00022448"/>
    </source>
</evidence>
<evidence type="ECO:0000256" key="5">
    <source>
        <dbReference type="ARBA" id="ARBA00023004"/>
    </source>
</evidence>
<dbReference type="InterPro" id="IPR003251">
    <property type="entry name" value="Rr_diiron-bd_dom"/>
</dbReference>
<dbReference type="eggNOG" id="COG1592">
    <property type="taxonomic scope" value="Bacteria"/>
</dbReference>
<gene>
    <name evidence="7" type="ORF">IB211_00688c</name>
</gene>
<evidence type="ECO:0000256" key="3">
    <source>
        <dbReference type="ARBA" id="ARBA00022723"/>
    </source>
</evidence>
<feature type="domain" description="Ferritin-like diiron" evidence="6">
    <location>
        <begin position="4"/>
        <end position="150"/>
    </location>
</feature>
<evidence type="ECO:0000256" key="1">
    <source>
        <dbReference type="ARBA" id="ARBA00001965"/>
    </source>
</evidence>
<organism evidence="7 8">
    <name type="scientific">Intestinimonas butyriciproducens</name>
    <dbReference type="NCBI Taxonomy" id="1297617"/>
    <lineage>
        <taxon>Bacteria</taxon>
        <taxon>Bacillati</taxon>
        <taxon>Bacillota</taxon>
        <taxon>Clostridia</taxon>
        <taxon>Eubacteriales</taxon>
        <taxon>Intestinimonas</taxon>
    </lineage>
</organism>
<dbReference type="EMBL" id="CP011307">
    <property type="protein sequence ID" value="ALP93083.1"/>
    <property type="molecule type" value="Genomic_DNA"/>
</dbReference>
<keyword evidence="2" id="KW-0813">Transport</keyword>
<reference evidence="8" key="2">
    <citation type="submission" date="2015-04" db="EMBL/GenBank/DDBJ databases">
        <title>A butyrogenic pathway from the amino acid lysine in a human gut commensal.</title>
        <authorList>
            <person name="de Vos W.M."/>
            <person name="Bui N.T.P."/>
            <person name="Plugge C.M."/>
            <person name="Ritari J."/>
        </authorList>
    </citation>
    <scope>NUCLEOTIDE SEQUENCE [LARGE SCALE GENOMIC DNA]</scope>
    <source>
        <strain evidence="8">AF211</strain>
    </source>
</reference>
<reference evidence="7 8" key="1">
    <citation type="journal article" date="2015" name="Nat. Commun.">
        <title>Production of butyrate from lysine and the Amadori product fructoselysine by a human gut commensal.</title>
        <authorList>
            <person name="Bui T.P."/>
            <person name="Ritari J."/>
            <person name="Boeren S."/>
            <person name="de Waard P."/>
            <person name="Plugge C.M."/>
            <person name="de Vos W.M."/>
        </authorList>
    </citation>
    <scope>NUCLEOTIDE SEQUENCE [LARGE SCALE GENOMIC DNA]</scope>
    <source>
        <strain evidence="7 8">AF211</strain>
    </source>
</reference>
<dbReference type="Gene3D" id="2.20.28.10">
    <property type="match status" value="1"/>
</dbReference>
<accession>A0A0S2W154</accession>
<dbReference type="AlphaFoldDB" id="A0A0S2W154"/>
<dbReference type="GO" id="GO:0046872">
    <property type="term" value="F:metal ion binding"/>
    <property type="evidence" value="ECO:0007669"/>
    <property type="project" value="UniProtKB-KW"/>
</dbReference>
<name>A0A0S2W154_9FIRM</name>
<dbReference type="InterPro" id="IPR009078">
    <property type="entry name" value="Ferritin-like_SF"/>
</dbReference>
<dbReference type="SUPFAM" id="SSF47240">
    <property type="entry name" value="Ferritin-like"/>
    <property type="match status" value="1"/>
</dbReference>
<evidence type="ECO:0000313" key="8">
    <source>
        <dbReference type="Proteomes" id="UP000064844"/>
    </source>
</evidence>
<dbReference type="Gene3D" id="1.20.1260.10">
    <property type="match status" value="1"/>
</dbReference>
<dbReference type="InterPro" id="IPR009040">
    <property type="entry name" value="Ferritin-like_diiron"/>
</dbReference>
<dbReference type="PROSITE" id="PS50905">
    <property type="entry name" value="FERRITIN_LIKE"/>
    <property type="match status" value="1"/>
</dbReference>
<dbReference type="InterPro" id="IPR012347">
    <property type="entry name" value="Ferritin-like"/>
</dbReference>
<dbReference type="GO" id="GO:0016491">
    <property type="term" value="F:oxidoreductase activity"/>
    <property type="evidence" value="ECO:0007669"/>
    <property type="project" value="InterPro"/>
</dbReference>